<accession>A0ACC0BYE5</accession>
<evidence type="ECO:0000313" key="1">
    <source>
        <dbReference type="EMBL" id="KAI5677576.1"/>
    </source>
</evidence>
<proteinExistence type="predicted"/>
<comment type="caution">
    <text evidence="1">The sequence shown here is derived from an EMBL/GenBank/DDBJ whole genome shotgun (WGS) entry which is preliminary data.</text>
</comment>
<reference evidence="2" key="1">
    <citation type="journal article" date="2023" name="Nat. Plants">
        <title>Single-cell RNA sequencing provides a high-resolution roadmap for understanding the multicellular compartmentation of specialized metabolism.</title>
        <authorList>
            <person name="Sun S."/>
            <person name="Shen X."/>
            <person name="Li Y."/>
            <person name="Li Y."/>
            <person name="Wang S."/>
            <person name="Li R."/>
            <person name="Zhang H."/>
            <person name="Shen G."/>
            <person name="Guo B."/>
            <person name="Wei J."/>
            <person name="Xu J."/>
            <person name="St-Pierre B."/>
            <person name="Chen S."/>
            <person name="Sun C."/>
        </authorList>
    </citation>
    <scope>NUCLEOTIDE SEQUENCE [LARGE SCALE GENOMIC DNA]</scope>
</reference>
<organism evidence="1 2">
    <name type="scientific">Catharanthus roseus</name>
    <name type="common">Madagascar periwinkle</name>
    <name type="synonym">Vinca rosea</name>
    <dbReference type="NCBI Taxonomy" id="4058"/>
    <lineage>
        <taxon>Eukaryota</taxon>
        <taxon>Viridiplantae</taxon>
        <taxon>Streptophyta</taxon>
        <taxon>Embryophyta</taxon>
        <taxon>Tracheophyta</taxon>
        <taxon>Spermatophyta</taxon>
        <taxon>Magnoliopsida</taxon>
        <taxon>eudicotyledons</taxon>
        <taxon>Gunneridae</taxon>
        <taxon>Pentapetalae</taxon>
        <taxon>asterids</taxon>
        <taxon>lamiids</taxon>
        <taxon>Gentianales</taxon>
        <taxon>Apocynaceae</taxon>
        <taxon>Rauvolfioideae</taxon>
        <taxon>Vinceae</taxon>
        <taxon>Catharanthinae</taxon>
        <taxon>Catharanthus</taxon>
    </lineage>
</organism>
<evidence type="ECO:0000313" key="2">
    <source>
        <dbReference type="Proteomes" id="UP001060085"/>
    </source>
</evidence>
<dbReference type="Proteomes" id="UP001060085">
    <property type="component" value="Linkage Group LG02"/>
</dbReference>
<sequence length="163" mass="17943">MEGGEKKKVVMVAIDSSECSHYALEWALHNSLLNSDQLLIFTVQPISDLNYLVASSMGSAPPELIRNFQQQQQKAADTLLKKAKELCDKHGITATTVTEVGDPKEKISEAVEKFNVTLLILGSHGRGPLQRLVLGSRWAFLGSVSNFCVHNVKCPVLVVKKRN</sequence>
<gene>
    <name evidence="1" type="ORF">M9H77_08526</name>
</gene>
<name>A0ACC0BYE5_CATRO</name>
<protein>
    <submittedName>
        <fullName evidence="1">Uncharacterized protein</fullName>
    </submittedName>
</protein>
<dbReference type="EMBL" id="CM044702">
    <property type="protein sequence ID" value="KAI5677576.1"/>
    <property type="molecule type" value="Genomic_DNA"/>
</dbReference>
<keyword evidence="2" id="KW-1185">Reference proteome</keyword>